<evidence type="ECO:0000256" key="5">
    <source>
        <dbReference type="ARBA" id="ARBA00023004"/>
    </source>
</evidence>
<sequence length="476" mass="53885">MDPNTASTFLWLAPRVVVYATIAVAIAWLGHLLEPALTASFSQKYDAYPWVKGERGLLQFFSIVHECVFHAGGLFKSLYEKMRNSTNKLFLIPFPHSNTGFMLLLPVDLIGEYAKQPEDVVSFDKYVREVMHARYSLFGDNMLDNNIQKPIVRKELVQKLRFKIDMMNEEMVAALNDALTSQMDKNGEIRINVWDTAMKFLSRTSNRIIVGYPLCRNEEYLEATIDYAVNMFSLAIYNDLLTAVMKVAKNDPNSHIEYTPMMLVNRVLTFNFLQSYSNTLTFSNAMYDLVGLPQGVFDETVADLREEVASALKEAGGYNADFVGKLDFMDSFYRESLRSNPVGDVGLERTIVSEGGFTFSNGLHVPKGATLAAPIRGIQTDQKYYPGGFNPRRALEDPARPKVTTLSPDFLIFGLGRPACPGRWFAITLQKLAMSHILMDYDIECLGKRPQGVRKVTLIEPRDRTRRIVLRKRKSG</sequence>
<evidence type="ECO:0000256" key="6">
    <source>
        <dbReference type="RuleBase" id="RU000461"/>
    </source>
</evidence>
<keyword evidence="7" id="KW-1133">Transmembrane helix</keyword>
<evidence type="ECO:0000256" key="4">
    <source>
        <dbReference type="ARBA" id="ARBA00023002"/>
    </source>
</evidence>
<dbReference type="AlphaFoldDB" id="A0AAN9UGS9"/>
<keyword evidence="5 6" id="KW-0408">Iron</keyword>
<evidence type="ECO:0000256" key="3">
    <source>
        <dbReference type="ARBA" id="ARBA00022723"/>
    </source>
</evidence>
<protein>
    <recommendedName>
        <fullName evidence="10">Cytochrome P450</fullName>
    </recommendedName>
</protein>
<keyword evidence="9" id="KW-1185">Reference proteome</keyword>
<dbReference type="PROSITE" id="PS00086">
    <property type="entry name" value="CYTOCHROME_P450"/>
    <property type="match status" value="1"/>
</dbReference>
<keyword evidence="6" id="KW-0503">Monooxygenase</keyword>
<comment type="caution">
    <text evidence="8">The sequence shown here is derived from an EMBL/GenBank/DDBJ whole genome shotgun (WGS) entry which is preliminary data.</text>
</comment>
<evidence type="ECO:0000313" key="8">
    <source>
        <dbReference type="EMBL" id="KAK7746230.1"/>
    </source>
</evidence>
<proteinExistence type="inferred from homology"/>
<keyword evidence="7" id="KW-0812">Transmembrane</keyword>
<evidence type="ECO:0000313" key="9">
    <source>
        <dbReference type="Proteomes" id="UP001320420"/>
    </source>
</evidence>
<dbReference type="Pfam" id="PF00067">
    <property type="entry name" value="p450"/>
    <property type="match status" value="1"/>
</dbReference>
<keyword evidence="3 6" id="KW-0479">Metal-binding</keyword>
<dbReference type="GO" id="GO:0020037">
    <property type="term" value="F:heme binding"/>
    <property type="evidence" value="ECO:0007669"/>
    <property type="project" value="InterPro"/>
</dbReference>
<keyword evidence="6" id="KW-0349">Heme</keyword>
<name>A0AAN9UGS9_9PEZI</name>
<feature type="transmembrane region" description="Helical" evidence="7">
    <location>
        <begin position="12"/>
        <end position="33"/>
    </location>
</feature>
<dbReference type="SUPFAM" id="SSF48264">
    <property type="entry name" value="Cytochrome P450"/>
    <property type="match status" value="1"/>
</dbReference>
<comment type="cofactor">
    <cofactor evidence="1">
        <name>heme</name>
        <dbReference type="ChEBI" id="CHEBI:30413"/>
    </cofactor>
</comment>
<organism evidence="8 9">
    <name type="scientific">Diatrype stigma</name>
    <dbReference type="NCBI Taxonomy" id="117547"/>
    <lineage>
        <taxon>Eukaryota</taxon>
        <taxon>Fungi</taxon>
        <taxon>Dikarya</taxon>
        <taxon>Ascomycota</taxon>
        <taxon>Pezizomycotina</taxon>
        <taxon>Sordariomycetes</taxon>
        <taxon>Xylariomycetidae</taxon>
        <taxon>Xylariales</taxon>
        <taxon>Diatrypaceae</taxon>
        <taxon>Diatrype</taxon>
    </lineage>
</organism>
<dbReference type="InterPro" id="IPR036396">
    <property type="entry name" value="Cyt_P450_sf"/>
</dbReference>
<evidence type="ECO:0000256" key="7">
    <source>
        <dbReference type="SAM" id="Phobius"/>
    </source>
</evidence>
<keyword evidence="4 6" id="KW-0560">Oxidoreductase</keyword>
<dbReference type="Gene3D" id="1.10.630.10">
    <property type="entry name" value="Cytochrome P450"/>
    <property type="match status" value="1"/>
</dbReference>
<evidence type="ECO:0000256" key="2">
    <source>
        <dbReference type="ARBA" id="ARBA00010617"/>
    </source>
</evidence>
<dbReference type="InterPro" id="IPR001128">
    <property type="entry name" value="Cyt_P450"/>
</dbReference>
<keyword evidence="7" id="KW-0472">Membrane</keyword>
<evidence type="ECO:0008006" key="10">
    <source>
        <dbReference type="Google" id="ProtNLM"/>
    </source>
</evidence>
<dbReference type="CDD" id="cd11041">
    <property type="entry name" value="CYP503A1-like"/>
    <property type="match status" value="1"/>
</dbReference>
<dbReference type="GO" id="GO:0004497">
    <property type="term" value="F:monooxygenase activity"/>
    <property type="evidence" value="ECO:0007669"/>
    <property type="project" value="UniProtKB-KW"/>
</dbReference>
<reference evidence="8 9" key="1">
    <citation type="submission" date="2024-02" db="EMBL/GenBank/DDBJ databases">
        <title>De novo assembly and annotation of 12 fungi associated with fruit tree decline syndrome in Ontario, Canada.</title>
        <authorList>
            <person name="Sulman M."/>
            <person name="Ellouze W."/>
            <person name="Ilyukhin E."/>
        </authorList>
    </citation>
    <scope>NUCLEOTIDE SEQUENCE [LARGE SCALE GENOMIC DNA]</scope>
    <source>
        <strain evidence="8 9">M11/M66-122</strain>
    </source>
</reference>
<dbReference type="PANTHER" id="PTHR46206">
    <property type="entry name" value="CYTOCHROME P450"/>
    <property type="match status" value="1"/>
</dbReference>
<accession>A0AAN9UGS9</accession>
<comment type="similarity">
    <text evidence="2 6">Belongs to the cytochrome P450 family.</text>
</comment>
<dbReference type="Proteomes" id="UP001320420">
    <property type="component" value="Unassembled WGS sequence"/>
</dbReference>
<dbReference type="PANTHER" id="PTHR46206:SF7">
    <property type="entry name" value="P450, PUTATIVE (EUROFUNG)-RELATED"/>
    <property type="match status" value="1"/>
</dbReference>
<dbReference type="InterPro" id="IPR017972">
    <property type="entry name" value="Cyt_P450_CS"/>
</dbReference>
<gene>
    <name evidence="8" type="ORF">SLS62_009446</name>
</gene>
<dbReference type="EMBL" id="JAKJXP020000099">
    <property type="protein sequence ID" value="KAK7746230.1"/>
    <property type="molecule type" value="Genomic_DNA"/>
</dbReference>
<dbReference type="GO" id="GO:0005506">
    <property type="term" value="F:iron ion binding"/>
    <property type="evidence" value="ECO:0007669"/>
    <property type="project" value="InterPro"/>
</dbReference>
<dbReference type="GO" id="GO:0016705">
    <property type="term" value="F:oxidoreductase activity, acting on paired donors, with incorporation or reduction of molecular oxygen"/>
    <property type="evidence" value="ECO:0007669"/>
    <property type="project" value="InterPro"/>
</dbReference>
<evidence type="ECO:0000256" key="1">
    <source>
        <dbReference type="ARBA" id="ARBA00001971"/>
    </source>
</evidence>